<dbReference type="Gene3D" id="1.20.58.340">
    <property type="entry name" value="Magnesium transport protein CorA, transmembrane region"/>
    <property type="match status" value="2"/>
</dbReference>
<dbReference type="PANTHER" id="PTHR46494">
    <property type="entry name" value="CORA FAMILY METAL ION TRANSPORTER (EUROFUNG)"/>
    <property type="match status" value="1"/>
</dbReference>
<evidence type="ECO:0000256" key="9">
    <source>
        <dbReference type="ARBA" id="ARBA00023065"/>
    </source>
</evidence>
<feature type="transmembrane region" description="Helical" evidence="12">
    <location>
        <begin position="258"/>
        <end position="280"/>
    </location>
</feature>
<keyword evidence="14" id="KW-1185">Reference proteome</keyword>
<dbReference type="Proteomes" id="UP001562065">
    <property type="component" value="Unassembled WGS sequence"/>
</dbReference>
<dbReference type="PANTHER" id="PTHR46494:SF3">
    <property type="entry name" value="ZINC TRANSPORT PROTEIN ZNTB"/>
    <property type="match status" value="1"/>
</dbReference>
<sequence>MDGVLFALCFRDGAWHGLPPSALADWTPQQGPLWVHCHYAHPRLPSWLGRAGVPLWAARALTQADTRPRVAPAEGGLLAFFRGANLNPGAAPEDMISLRAWLTADCLISCQRRPLRAVDDVAERLRDGANTVATPAAVLVALVDTLVWNLEQVVDQLEAEVAAYDERVQSEQRRSLLDDISRVRRRVMTMRRFLTPQRDALLKLAEAPQLADVERGVVREALDRLQRLLEDLDMVREQCVIAQEDLSNRLAAALNQRMYLLGLVSSVFLPLSFLTGLLGVNLGGIPGAESPWGFVAFSLMLLGVGAAIAVLLRRWRWL</sequence>
<keyword evidence="5" id="KW-0997">Cell inner membrane</keyword>
<evidence type="ECO:0000256" key="11">
    <source>
        <dbReference type="SAM" id="Coils"/>
    </source>
</evidence>
<dbReference type="InterPro" id="IPR045861">
    <property type="entry name" value="CorA_cytoplasmic_dom"/>
</dbReference>
<comment type="similarity">
    <text evidence="2">Belongs to the CorA metal ion transporter (MIT) (TC 1.A.35) family.</text>
</comment>
<dbReference type="InterPro" id="IPR002523">
    <property type="entry name" value="MgTranspt_CorA/ZnTranspt_ZntB"/>
</dbReference>
<organism evidence="13 14">
    <name type="scientific">Isoalcanivorax beigongshangi</name>
    <dbReference type="NCBI Taxonomy" id="3238810"/>
    <lineage>
        <taxon>Bacteria</taxon>
        <taxon>Pseudomonadati</taxon>
        <taxon>Pseudomonadota</taxon>
        <taxon>Gammaproteobacteria</taxon>
        <taxon>Oceanospirillales</taxon>
        <taxon>Alcanivoracaceae</taxon>
        <taxon>Isoalcanivorax</taxon>
    </lineage>
</organism>
<evidence type="ECO:0000256" key="1">
    <source>
        <dbReference type="ARBA" id="ARBA00004651"/>
    </source>
</evidence>
<comment type="subcellular location">
    <subcellularLocation>
        <location evidence="1">Cell membrane</location>
        <topology evidence="1">Multi-pass membrane protein</topology>
    </subcellularLocation>
</comment>
<proteinExistence type="inferred from homology"/>
<name>A0ABV4AHA5_9GAMM</name>
<evidence type="ECO:0000256" key="3">
    <source>
        <dbReference type="ARBA" id="ARBA00022448"/>
    </source>
</evidence>
<evidence type="ECO:0000256" key="8">
    <source>
        <dbReference type="ARBA" id="ARBA00022989"/>
    </source>
</evidence>
<feature type="coiled-coil region" evidence="11">
    <location>
        <begin position="147"/>
        <end position="174"/>
    </location>
</feature>
<evidence type="ECO:0000256" key="2">
    <source>
        <dbReference type="ARBA" id="ARBA00009765"/>
    </source>
</evidence>
<keyword evidence="6 12" id="KW-0812">Transmembrane</keyword>
<keyword evidence="10 12" id="KW-0472">Membrane</keyword>
<evidence type="ECO:0000256" key="4">
    <source>
        <dbReference type="ARBA" id="ARBA00022475"/>
    </source>
</evidence>
<evidence type="ECO:0000256" key="6">
    <source>
        <dbReference type="ARBA" id="ARBA00022692"/>
    </source>
</evidence>
<dbReference type="EMBL" id="JBGCUO010000001">
    <property type="protein sequence ID" value="MEY1662035.1"/>
    <property type="molecule type" value="Genomic_DNA"/>
</dbReference>
<evidence type="ECO:0000313" key="13">
    <source>
        <dbReference type="EMBL" id="MEY1662035.1"/>
    </source>
</evidence>
<keyword evidence="7" id="KW-0862">Zinc</keyword>
<feature type="coiled-coil region" evidence="11">
    <location>
        <begin position="218"/>
        <end position="245"/>
    </location>
</feature>
<dbReference type="RefSeq" id="WP_369455279.1">
    <property type="nucleotide sequence ID" value="NZ_JBGCUO010000001.1"/>
</dbReference>
<dbReference type="InterPro" id="IPR045863">
    <property type="entry name" value="CorA_TM1_TM2"/>
</dbReference>
<reference evidence="13 14" key="1">
    <citation type="submission" date="2024-07" db="EMBL/GenBank/DDBJ databases">
        <authorList>
            <person name="Ren Q."/>
        </authorList>
    </citation>
    <scope>NUCLEOTIDE SEQUENCE [LARGE SCALE GENOMIC DNA]</scope>
    <source>
        <strain evidence="13 14">REN37</strain>
    </source>
</reference>
<keyword evidence="4" id="KW-1003">Cell membrane</keyword>
<accession>A0ABV4AHA5</accession>
<evidence type="ECO:0000256" key="7">
    <source>
        <dbReference type="ARBA" id="ARBA00022833"/>
    </source>
</evidence>
<dbReference type="CDD" id="cd12833">
    <property type="entry name" value="ZntB-like_1"/>
    <property type="match status" value="1"/>
</dbReference>
<keyword evidence="8 12" id="KW-1133">Transmembrane helix</keyword>
<dbReference type="Pfam" id="PF01544">
    <property type="entry name" value="CorA"/>
    <property type="match status" value="1"/>
</dbReference>
<gene>
    <name evidence="13" type="ORF">AB5I84_07720</name>
</gene>
<keyword evidence="11" id="KW-0175">Coiled coil</keyword>
<evidence type="ECO:0000256" key="5">
    <source>
        <dbReference type="ARBA" id="ARBA00022519"/>
    </source>
</evidence>
<evidence type="ECO:0000313" key="14">
    <source>
        <dbReference type="Proteomes" id="UP001562065"/>
    </source>
</evidence>
<comment type="caution">
    <text evidence="13">The sequence shown here is derived from an EMBL/GenBank/DDBJ whole genome shotgun (WGS) entry which is preliminary data.</text>
</comment>
<keyword evidence="9" id="KW-0406">Ion transport</keyword>
<dbReference type="Gene3D" id="3.30.460.20">
    <property type="entry name" value="CorA soluble domain-like"/>
    <property type="match status" value="1"/>
</dbReference>
<dbReference type="SUPFAM" id="SSF144083">
    <property type="entry name" value="Magnesium transport protein CorA, transmembrane region"/>
    <property type="match status" value="1"/>
</dbReference>
<dbReference type="SUPFAM" id="SSF143865">
    <property type="entry name" value="CorA soluble domain-like"/>
    <property type="match status" value="1"/>
</dbReference>
<feature type="transmembrane region" description="Helical" evidence="12">
    <location>
        <begin position="292"/>
        <end position="312"/>
    </location>
</feature>
<keyword evidence="3" id="KW-0813">Transport</keyword>
<evidence type="ECO:0000256" key="10">
    <source>
        <dbReference type="ARBA" id="ARBA00023136"/>
    </source>
</evidence>
<protein>
    <submittedName>
        <fullName evidence="13">Zinc transporter ZntB</fullName>
    </submittedName>
</protein>
<evidence type="ECO:0000256" key="12">
    <source>
        <dbReference type="SAM" id="Phobius"/>
    </source>
</evidence>